<proteinExistence type="predicted"/>
<protein>
    <submittedName>
        <fullName evidence="2">RusA family crossover junction endodeoxyribonuclease</fullName>
    </submittedName>
</protein>
<dbReference type="InterPro" id="IPR008822">
    <property type="entry name" value="Endonuclease_RusA-like"/>
</dbReference>
<dbReference type="SUPFAM" id="SSF103084">
    <property type="entry name" value="Holliday junction resolvase RusA"/>
    <property type="match status" value="1"/>
</dbReference>
<dbReference type="Gene3D" id="3.30.1330.70">
    <property type="entry name" value="Holliday junction resolvase RusA"/>
    <property type="match status" value="1"/>
</dbReference>
<dbReference type="EMBL" id="RAWE01000038">
    <property type="protein sequence ID" value="RKH03669.1"/>
    <property type="molecule type" value="Genomic_DNA"/>
</dbReference>
<evidence type="ECO:0000313" key="2">
    <source>
        <dbReference type="EMBL" id="RKH03669.1"/>
    </source>
</evidence>
<name>A0A3A8K8Z3_9BACT</name>
<dbReference type="OrthoDB" id="73971at2"/>
<accession>A0A3A8K8Z3</accession>
<dbReference type="Pfam" id="PF05866">
    <property type="entry name" value="RusA"/>
    <property type="match status" value="1"/>
</dbReference>
<feature type="region of interest" description="Disordered" evidence="1">
    <location>
        <begin position="167"/>
        <end position="195"/>
    </location>
</feature>
<sequence>MWPGEEQEACRQLVAPPLLSRHGQHDGCQVSGSSATPCEVRLVLPYPPSANTYWKPSRGRGLVPSGEALAYKATVARLVAATGAQPLAGPVRLSLTAFRPRRVGDLDNTLKVLGDALNGLAWLDDEQVVAIHAERADDAKAPRVELVATAKRHATPEEAAAHRQARAERAAKARATRNRNRAAKAKGQVSRKRLADLATPAVKRVRVGGAVG</sequence>
<dbReference type="GO" id="GO:0000287">
    <property type="term" value="F:magnesium ion binding"/>
    <property type="evidence" value="ECO:0007669"/>
    <property type="project" value="InterPro"/>
</dbReference>
<feature type="compositionally biased region" description="Basic residues" evidence="1">
    <location>
        <begin position="172"/>
        <end position="192"/>
    </location>
</feature>
<gene>
    <name evidence="2" type="ORF">D7X32_13520</name>
</gene>
<comment type="caution">
    <text evidence="2">The sequence shown here is derived from an EMBL/GenBank/DDBJ whole genome shotgun (WGS) entry which is preliminary data.</text>
</comment>
<evidence type="ECO:0000313" key="3">
    <source>
        <dbReference type="Proteomes" id="UP000268313"/>
    </source>
</evidence>
<dbReference type="AlphaFoldDB" id="A0A3A8K8Z3"/>
<dbReference type="GO" id="GO:0006310">
    <property type="term" value="P:DNA recombination"/>
    <property type="evidence" value="ECO:0007669"/>
    <property type="project" value="InterPro"/>
</dbReference>
<dbReference type="InterPro" id="IPR036614">
    <property type="entry name" value="RusA-like_sf"/>
</dbReference>
<evidence type="ECO:0000256" key="1">
    <source>
        <dbReference type="SAM" id="MobiDB-lite"/>
    </source>
</evidence>
<dbReference type="Proteomes" id="UP000268313">
    <property type="component" value="Unassembled WGS sequence"/>
</dbReference>
<organism evidence="2 3">
    <name type="scientific">Corallococcus carmarthensis</name>
    <dbReference type="NCBI Taxonomy" id="2316728"/>
    <lineage>
        <taxon>Bacteria</taxon>
        <taxon>Pseudomonadati</taxon>
        <taxon>Myxococcota</taxon>
        <taxon>Myxococcia</taxon>
        <taxon>Myxococcales</taxon>
        <taxon>Cystobacterineae</taxon>
        <taxon>Myxococcaceae</taxon>
        <taxon>Corallococcus</taxon>
    </lineage>
</organism>
<reference evidence="3" key="1">
    <citation type="submission" date="2018-09" db="EMBL/GenBank/DDBJ databases">
        <authorList>
            <person name="Livingstone P.G."/>
            <person name="Whitworth D.E."/>
        </authorList>
    </citation>
    <scope>NUCLEOTIDE SEQUENCE [LARGE SCALE GENOMIC DNA]</scope>
    <source>
        <strain evidence="3">CA043D</strain>
    </source>
</reference>
<dbReference type="GO" id="GO:0006281">
    <property type="term" value="P:DNA repair"/>
    <property type="evidence" value="ECO:0007669"/>
    <property type="project" value="InterPro"/>
</dbReference>
<keyword evidence="3" id="KW-1185">Reference proteome</keyword>